<name>A0A1B6LHB1_9HEMI</name>
<dbReference type="InterPro" id="IPR013087">
    <property type="entry name" value="Znf_C2H2_type"/>
</dbReference>
<proteinExistence type="predicted"/>
<keyword evidence="1" id="KW-0862">Zinc</keyword>
<evidence type="ECO:0000256" key="1">
    <source>
        <dbReference type="PROSITE-ProRule" id="PRU00042"/>
    </source>
</evidence>
<organism evidence="3">
    <name type="scientific">Graphocephala atropunctata</name>
    <dbReference type="NCBI Taxonomy" id="36148"/>
    <lineage>
        <taxon>Eukaryota</taxon>
        <taxon>Metazoa</taxon>
        <taxon>Ecdysozoa</taxon>
        <taxon>Arthropoda</taxon>
        <taxon>Hexapoda</taxon>
        <taxon>Insecta</taxon>
        <taxon>Pterygota</taxon>
        <taxon>Neoptera</taxon>
        <taxon>Paraneoptera</taxon>
        <taxon>Hemiptera</taxon>
        <taxon>Auchenorrhyncha</taxon>
        <taxon>Membracoidea</taxon>
        <taxon>Cicadellidae</taxon>
        <taxon>Cicadellinae</taxon>
        <taxon>Cicadellini</taxon>
        <taxon>Graphocephala</taxon>
    </lineage>
</organism>
<protein>
    <recommendedName>
        <fullName evidence="2">C2H2-type domain-containing protein</fullName>
    </recommendedName>
</protein>
<evidence type="ECO:0000313" key="3">
    <source>
        <dbReference type="EMBL" id="JAT23010.1"/>
    </source>
</evidence>
<keyword evidence="1" id="KW-0479">Metal-binding</keyword>
<feature type="non-terminal residue" evidence="3">
    <location>
        <position position="108"/>
    </location>
</feature>
<dbReference type="GO" id="GO:0008270">
    <property type="term" value="F:zinc ion binding"/>
    <property type="evidence" value="ECO:0007669"/>
    <property type="project" value="UniProtKB-KW"/>
</dbReference>
<feature type="domain" description="C2H2-type" evidence="2">
    <location>
        <begin position="28"/>
        <end position="55"/>
    </location>
</feature>
<feature type="non-terminal residue" evidence="3">
    <location>
        <position position="1"/>
    </location>
</feature>
<dbReference type="EMBL" id="GEBQ01016967">
    <property type="protein sequence ID" value="JAT23010.1"/>
    <property type="molecule type" value="Transcribed_RNA"/>
</dbReference>
<dbReference type="AlphaFoldDB" id="A0A1B6LHB1"/>
<evidence type="ECO:0000259" key="2">
    <source>
        <dbReference type="PROSITE" id="PS50157"/>
    </source>
</evidence>
<gene>
    <name evidence="3" type="ORF">g.3527</name>
</gene>
<keyword evidence="1" id="KW-0863">Zinc-finger</keyword>
<reference evidence="3" key="1">
    <citation type="submission" date="2015-11" db="EMBL/GenBank/DDBJ databases">
        <title>De novo transcriptome assembly of four potential Pierce s Disease insect vectors from Arizona vineyards.</title>
        <authorList>
            <person name="Tassone E.E."/>
        </authorList>
    </citation>
    <scope>NUCLEOTIDE SEQUENCE</scope>
</reference>
<dbReference type="PROSITE" id="PS50157">
    <property type="entry name" value="ZINC_FINGER_C2H2_2"/>
    <property type="match status" value="1"/>
</dbReference>
<sequence>QQHQQRCGSTLSAESYKCNSAFARSSYFQCEDCGVNFDFKELLVRHKKEDCRSKKIDLTRIDVSHKILPGRIDADVPVYLMSTETEEKVKESESTGFKVGWETICSEL</sequence>
<accession>A0A1B6LHB1</accession>